<gene>
    <name evidence="7" type="ORF">D1953_06685</name>
</gene>
<dbReference type="FunFam" id="3.40.50.970:FF:000007">
    <property type="entry name" value="Acetolactate synthase"/>
    <property type="match status" value="1"/>
</dbReference>
<comment type="caution">
    <text evidence="7">The sequence shown here is derived from an EMBL/GenBank/DDBJ whole genome shotgun (WGS) entry which is preliminary data.</text>
</comment>
<dbReference type="InterPro" id="IPR000399">
    <property type="entry name" value="TPP-bd_CS"/>
</dbReference>
<dbReference type="CDD" id="cd07035">
    <property type="entry name" value="TPP_PYR_POX_like"/>
    <property type="match status" value="1"/>
</dbReference>
<dbReference type="InterPro" id="IPR012000">
    <property type="entry name" value="Thiamin_PyroP_enz_cen_dom"/>
</dbReference>
<reference evidence="7 8" key="1">
    <citation type="submission" date="2018-08" db="EMBL/GenBank/DDBJ databases">
        <title>Bacillus jemisoniae sp. nov., Bacillus chryseoplanitiae sp. nov., Bacillus resnikiae sp. nov., and Bacillus frankliniae sp. nov., isolated from Viking spacecraft and associated surfaces.</title>
        <authorList>
            <person name="Seuylemezian A."/>
            <person name="Vaishampayan P."/>
        </authorList>
    </citation>
    <scope>NUCLEOTIDE SEQUENCE [LARGE SCALE GENOMIC DNA]</scope>
    <source>
        <strain evidence="7 8">MA001</strain>
    </source>
</reference>
<evidence type="ECO:0000256" key="3">
    <source>
        <dbReference type="RuleBase" id="RU362132"/>
    </source>
</evidence>
<dbReference type="InterPro" id="IPR012001">
    <property type="entry name" value="Thiamin_PyroP_enz_TPP-bd_dom"/>
</dbReference>
<dbReference type="GO" id="GO:0050660">
    <property type="term" value="F:flavin adenine dinucleotide binding"/>
    <property type="evidence" value="ECO:0007669"/>
    <property type="project" value="TreeGrafter"/>
</dbReference>
<name>A0A398BB03_9BACI</name>
<dbReference type="Gene3D" id="3.40.50.970">
    <property type="match status" value="2"/>
</dbReference>
<dbReference type="EMBL" id="QWVS01000013">
    <property type="protein sequence ID" value="RID86997.1"/>
    <property type="molecule type" value="Genomic_DNA"/>
</dbReference>
<feature type="domain" description="Thiamine pyrophosphate enzyme central" evidence="4">
    <location>
        <begin position="198"/>
        <end position="330"/>
    </location>
</feature>
<dbReference type="Proteomes" id="UP000266016">
    <property type="component" value="Unassembled WGS sequence"/>
</dbReference>
<dbReference type="Pfam" id="PF02775">
    <property type="entry name" value="TPP_enzyme_C"/>
    <property type="match status" value="1"/>
</dbReference>
<dbReference type="InterPro" id="IPR029061">
    <property type="entry name" value="THDP-binding"/>
</dbReference>
<dbReference type="NCBIfam" id="NF006378">
    <property type="entry name" value="PRK08617.1"/>
    <property type="match status" value="1"/>
</dbReference>
<dbReference type="InterPro" id="IPR045229">
    <property type="entry name" value="TPP_enz"/>
</dbReference>
<evidence type="ECO:0000313" key="7">
    <source>
        <dbReference type="EMBL" id="RID86997.1"/>
    </source>
</evidence>
<dbReference type="GO" id="GO:0009097">
    <property type="term" value="P:isoleucine biosynthetic process"/>
    <property type="evidence" value="ECO:0007669"/>
    <property type="project" value="TreeGrafter"/>
</dbReference>
<evidence type="ECO:0000256" key="1">
    <source>
        <dbReference type="ARBA" id="ARBA00007812"/>
    </source>
</evidence>
<dbReference type="GO" id="GO:0005948">
    <property type="term" value="C:acetolactate synthase complex"/>
    <property type="evidence" value="ECO:0007669"/>
    <property type="project" value="TreeGrafter"/>
</dbReference>
<dbReference type="PANTHER" id="PTHR18968:SF129">
    <property type="entry name" value="ACETOLACTATE SYNTHASE"/>
    <property type="match status" value="1"/>
</dbReference>
<dbReference type="GO" id="GO:0003984">
    <property type="term" value="F:acetolactate synthase activity"/>
    <property type="evidence" value="ECO:0007669"/>
    <property type="project" value="TreeGrafter"/>
</dbReference>
<keyword evidence="2 3" id="KW-0786">Thiamine pyrophosphate</keyword>
<evidence type="ECO:0000259" key="4">
    <source>
        <dbReference type="Pfam" id="PF00205"/>
    </source>
</evidence>
<accession>A0A398BB03</accession>
<sequence>MLFKVERDVFLKAAELFVKCLEKQNVEYIFGVPGEENIALVDALNQSSIKFIVCRHETGAALIAGMMGKLTGKPGVCLSTLGPGATNMVTGVACATLDRMPLVAITAQTDLTMQHKSSHQYLNLIELYRPISKWNTSIHDGSVIPEVVAKAFTLATSNLPGAIHIELPNNIASTLVQGQPLQNQLNSQKVMASDQALHDVAMAINEAKFPLILIGNNAIGEEVSSDIITFIEKLQSPFTETFMAKGVVPENHSLHLQTIGLPEGDFVNQAFYRADLVITIGYDPIEYGPQKWNTLLAPIIHVDVKEPEIDHFYPVKASLIGDLSANLQCLTVQIQQRNGIDPFYRNIKETITNDRLINTTSDTYPLSPQRIIQEIQAVLSNNDILLSDVGAHKLWIGRQYEASQPNTCIISNGLASMGIALPGAIGAKLACPDKKVIAVCGDGAFVMSVAEFATAVQLKLPIVVIIWRDGRYGMIEWEQENKLGHSSNIEFDNPDFVALAKSYGAKGYKVTQATELSGILQQALLEKGPVLIECPVDYEENFRLSERLKNSH</sequence>
<dbReference type="InterPro" id="IPR029035">
    <property type="entry name" value="DHS-like_NAD/FAD-binding_dom"/>
</dbReference>
<comment type="similarity">
    <text evidence="1 3">Belongs to the TPP enzyme family.</text>
</comment>
<dbReference type="PROSITE" id="PS00187">
    <property type="entry name" value="TPP_ENZYMES"/>
    <property type="match status" value="1"/>
</dbReference>
<dbReference type="Gene3D" id="3.40.50.1220">
    <property type="entry name" value="TPP-binding domain"/>
    <property type="match status" value="1"/>
</dbReference>
<dbReference type="AlphaFoldDB" id="A0A398BB03"/>
<dbReference type="InterPro" id="IPR011766">
    <property type="entry name" value="TPP_enzyme_TPP-bd"/>
</dbReference>
<evidence type="ECO:0000259" key="5">
    <source>
        <dbReference type="Pfam" id="PF02775"/>
    </source>
</evidence>
<dbReference type="Pfam" id="PF00205">
    <property type="entry name" value="TPP_enzyme_M"/>
    <property type="match status" value="1"/>
</dbReference>
<dbReference type="GO" id="GO:0030976">
    <property type="term" value="F:thiamine pyrophosphate binding"/>
    <property type="evidence" value="ECO:0007669"/>
    <property type="project" value="InterPro"/>
</dbReference>
<dbReference type="Pfam" id="PF02776">
    <property type="entry name" value="TPP_enzyme_N"/>
    <property type="match status" value="1"/>
</dbReference>
<feature type="domain" description="Thiamine pyrophosphate enzyme TPP-binding" evidence="5">
    <location>
        <begin position="388"/>
        <end position="534"/>
    </location>
</feature>
<dbReference type="PANTHER" id="PTHR18968">
    <property type="entry name" value="THIAMINE PYROPHOSPHATE ENZYMES"/>
    <property type="match status" value="1"/>
</dbReference>
<evidence type="ECO:0000256" key="2">
    <source>
        <dbReference type="ARBA" id="ARBA00023052"/>
    </source>
</evidence>
<evidence type="ECO:0000313" key="8">
    <source>
        <dbReference type="Proteomes" id="UP000266016"/>
    </source>
</evidence>
<organism evidence="7 8">
    <name type="scientific">Peribacillus asahii</name>
    <dbReference type="NCBI Taxonomy" id="228899"/>
    <lineage>
        <taxon>Bacteria</taxon>
        <taxon>Bacillati</taxon>
        <taxon>Bacillota</taxon>
        <taxon>Bacilli</taxon>
        <taxon>Bacillales</taxon>
        <taxon>Bacillaceae</taxon>
        <taxon>Peribacillus</taxon>
    </lineage>
</organism>
<keyword evidence="8" id="KW-1185">Reference proteome</keyword>
<evidence type="ECO:0000259" key="6">
    <source>
        <dbReference type="Pfam" id="PF02776"/>
    </source>
</evidence>
<dbReference type="NCBIfam" id="NF006187">
    <property type="entry name" value="PRK08322.1"/>
    <property type="match status" value="1"/>
</dbReference>
<feature type="domain" description="Thiamine pyrophosphate enzyme N-terminal TPP-binding" evidence="6">
    <location>
        <begin position="12"/>
        <end position="122"/>
    </location>
</feature>
<dbReference type="GO" id="GO:0000287">
    <property type="term" value="F:magnesium ion binding"/>
    <property type="evidence" value="ECO:0007669"/>
    <property type="project" value="InterPro"/>
</dbReference>
<dbReference type="SUPFAM" id="SSF52518">
    <property type="entry name" value="Thiamin diphosphate-binding fold (THDP-binding)"/>
    <property type="match status" value="2"/>
</dbReference>
<proteinExistence type="inferred from homology"/>
<dbReference type="SUPFAM" id="SSF52467">
    <property type="entry name" value="DHS-like NAD/FAD-binding domain"/>
    <property type="match status" value="1"/>
</dbReference>
<protein>
    <submittedName>
        <fullName evidence="7">Acetolactate synthase large subunit</fullName>
    </submittedName>
</protein>
<dbReference type="GO" id="GO:0009099">
    <property type="term" value="P:L-valine biosynthetic process"/>
    <property type="evidence" value="ECO:0007669"/>
    <property type="project" value="TreeGrafter"/>
</dbReference>